<feature type="transmembrane region" description="Helical" evidence="1">
    <location>
        <begin position="186"/>
        <end position="207"/>
    </location>
</feature>
<organism evidence="2 3">
    <name type="scientific">Candidatus Curtissbacteria bacterium RIFCSPHIGHO2_01_FULL_41_13</name>
    <dbReference type="NCBI Taxonomy" id="1797745"/>
    <lineage>
        <taxon>Bacteria</taxon>
        <taxon>Candidatus Curtissiibacteriota</taxon>
    </lineage>
</organism>
<protein>
    <recommendedName>
        <fullName evidence="4">Glycosyltransferase RgtA/B/C/D-like domain-containing protein</fullName>
    </recommendedName>
</protein>
<feature type="transmembrane region" description="Helical" evidence="1">
    <location>
        <begin position="33"/>
        <end position="52"/>
    </location>
</feature>
<keyword evidence="1" id="KW-1133">Transmembrane helix</keyword>
<feature type="transmembrane region" description="Helical" evidence="1">
    <location>
        <begin position="58"/>
        <end position="77"/>
    </location>
</feature>
<evidence type="ECO:0000313" key="2">
    <source>
        <dbReference type="EMBL" id="OGD85518.1"/>
    </source>
</evidence>
<feature type="transmembrane region" description="Helical" evidence="1">
    <location>
        <begin position="302"/>
        <end position="317"/>
    </location>
</feature>
<dbReference type="EMBL" id="MFBA01000024">
    <property type="protein sequence ID" value="OGD85518.1"/>
    <property type="molecule type" value="Genomic_DNA"/>
</dbReference>
<accession>A0A1F5G0Z6</accession>
<feature type="transmembrane region" description="Helical" evidence="1">
    <location>
        <begin position="97"/>
        <end position="116"/>
    </location>
</feature>
<feature type="transmembrane region" description="Helical" evidence="1">
    <location>
        <begin position="428"/>
        <end position="445"/>
    </location>
</feature>
<reference evidence="2 3" key="1">
    <citation type="journal article" date="2016" name="Nat. Commun.">
        <title>Thousands of microbial genomes shed light on interconnected biogeochemical processes in an aquifer system.</title>
        <authorList>
            <person name="Anantharaman K."/>
            <person name="Brown C.T."/>
            <person name="Hug L.A."/>
            <person name="Sharon I."/>
            <person name="Castelle C.J."/>
            <person name="Probst A.J."/>
            <person name="Thomas B.C."/>
            <person name="Singh A."/>
            <person name="Wilkins M.J."/>
            <person name="Karaoz U."/>
            <person name="Brodie E.L."/>
            <person name="Williams K.H."/>
            <person name="Hubbard S.S."/>
            <person name="Banfield J.F."/>
        </authorList>
    </citation>
    <scope>NUCLEOTIDE SEQUENCE [LARGE SCALE GENOMIC DNA]</scope>
</reference>
<feature type="transmembrane region" description="Helical" evidence="1">
    <location>
        <begin position="6"/>
        <end position="26"/>
    </location>
</feature>
<evidence type="ECO:0008006" key="4">
    <source>
        <dbReference type="Google" id="ProtNLM"/>
    </source>
</evidence>
<dbReference type="AlphaFoldDB" id="A0A1F5G0Z6"/>
<feature type="transmembrane region" description="Helical" evidence="1">
    <location>
        <begin position="357"/>
        <end position="378"/>
    </location>
</feature>
<comment type="caution">
    <text evidence="2">The sequence shown here is derived from an EMBL/GenBank/DDBJ whole genome shotgun (WGS) entry which is preliminary data.</text>
</comment>
<feature type="transmembrane region" description="Helical" evidence="1">
    <location>
        <begin position="214"/>
        <end position="234"/>
    </location>
</feature>
<feature type="transmembrane region" description="Helical" evidence="1">
    <location>
        <begin position="323"/>
        <end position="341"/>
    </location>
</feature>
<feature type="transmembrane region" description="Helical" evidence="1">
    <location>
        <begin position="457"/>
        <end position="474"/>
    </location>
</feature>
<feature type="transmembrane region" description="Helical" evidence="1">
    <location>
        <begin position="398"/>
        <end position="416"/>
    </location>
</feature>
<name>A0A1F5G0Z6_9BACT</name>
<evidence type="ECO:0000256" key="1">
    <source>
        <dbReference type="SAM" id="Phobius"/>
    </source>
</evidence>
<sequence>MVSAILFFFSSAIFGLAILELFHIILKSPLRNLLGLTIGLVINTLTIFLVSLFFGLNLITSITVPTITFFPSAFLLIKRSATPNILEDINVKKNWLIILDFSILLLLIVAIFAKSISVETKGIVAGNRLVWTDWPIHIAIISSFVHGNNFPPQNPLYSGQLISYPFFSDFLSAILQSLGASLKVSLTFPGIILGMTTLGLIYFLGILVTGKKQIALIGVFVGIFWGGFGFWYFINDLITSQNFLETLKFPPHEYTFYQDKGLWFFSFLYSELLPQRAFLFGLPLFFAALILLILGISNSKKAYLFLSSCLVAVMPFFHMHSYISFLILASIFIALTLFSVFKEKKIKEAKKMIKDIILYYALPIVSLALIQLPIFLSVNLSQTLGLNWGWMKGEENFFIFWFKNTGFFWPLLIFALFKTKISSTGKNLLIASAFLFFLSNIFRFAPWPYDNLKIMTYWYLISAFLVAASLNYLFQKGRLGKIISTLLFLSLTLSAVIEVSRIMDTEKTKIQLWSESDIELANLLVEKTPPNSLILTAAIHDHPSTALAGRKTIIGFPGNAWAWGLSDWSQRENDVRTIFRADSIFTSYLFQKYQVDYVLISPRERSFESQVNDEYFSKNYTLVAQGENYKLFQIK</sequence>
<evidence type="ECO:0000313" key="3">
    <source>
        <dbReference type="Proteomes" id="UP000177069"/>
    </source>
</evidence>
<dbReference type="Proteomes" id="UP000177069">
    <property type="component" value="Unassembled WGS sequence"/>
</dbReference>
<keyword evidence="1" id="KW-0472">Membrane</keyword>
<keyword evidence="1" id="KW-0812">Transmembrane</keyword>
<feature type="transmembrane region" description="Helical" evidence="1">
    <location>
        <begin position="277"/>
        <end position="295"/>
    </location>
</feature>
<gene>
    <name evidence="2" type="ORF">A2696_00665</name>
</gene>
<proteinExistence type="predicted"/>